<organism evidence="2">
    <name type="scientific">Hexamita inflata</name>
    <dbReference type="NCBI Taxonomy" id="28002"/>
    <lineage>
        <taxon>Eukaryota</taxon>
        <taxon>Metamonada</taxon>
        <taxon>Diplomonadida</taxon>
        <taxon>Hexamitidae</taxon>
        <taxon>Hexamitinae</taxon>
        <taxon>Hexamita</taxon>
    </lineage>
</organism>
<keyword evidence="1" id="KW-0472">Membrane</keyword>
<dbReference type="EMBL" id="CAXDID020000111">
    <property type="protein sequence ID" value="CAL6029725.1"/>
    <property type="molecule type" value="Genomic_DNA"/>
</dbReference>
<proteinExistence type="predicted"/>
<evidence type="ECO:0000313" key="3">
    <source>
        <dbReference type="EMBL" id="CAL6029725.1"/>
    </source>
</evidence>
<reference evidence="3 4" key="2">
    <citation type="submission" date="2024-07" db="EMBL/GenBank/DDBJ databases">
        <authorList>
            <person name="Akdeniz Z."/>
        </authorList>
    </citation>
    <scope>NUCLEOTIDE SEQUENCE [LARGE SCALE GENOMIC DNA]</scope>
</reference>
<evidence type="ECO:0000313" key="4">
    <source>
        <dbReference type="Proteomes" id="UP001642409"/>
    </source>
</evidence>
<dbReference type="Proteomes" id="UP001642409">
    <property type="component" value="Unassembled WGS sequence"/>
</dbReference>
<feature type="transmembrane region" description="Helical" evidence="1">
    <location>
        <begin position="67"/>
        <end position="86"/>
    </location>
</feature>
<evidence type="ECO:0000313" key="2">
    <source>
        <dbReference type="EMBL" id="CAI9965824.1"/>
    </source>
</evidence>
<sequence length="162" mass="19139">MPTQQGPNRVLTESSADQFYLIRQLNFQKLVLASQFNNYQLQYILLYHLVNNNKIQWFHINSIIQNMYLFCIIAEWLYFFLNTILIQHTSIIECCYRIENHQTFSLKLLLQSNNDYFKRKIPVSEPIPIYLAISYFVSQILVSPAGSQVNDLILVSLGWKRV</sequence>
<keyword evidence="4" id="KW-1185">Reference proteome</keyword>
<gene>
    <name evidence="3" type="ORF">HINF_LOCUS32602</name>
    <name evidence="2" type="ORF">HINF_LOCUS53469</name>
</gene>
<comment type="caution">
    <text evidence="2">The sequence shown here is derived from an EMBL/GenBank/DDBJ whole genome shotgun (WGS) entry which is preliminary data.</text>
</comment>
<keyword evidence="1" id="KW-0812">Transmembrane</keyword>
<reference evidence="2" key="1">
    <citation type="submission" date="2023-06" db="EMBL/GenBank/DDBJ databases">
        <authorList>
            <person name="Kurt Z."/>
        </authorList>
    </citation>
    <scope>NUCLEOTIDE SEQUENCE</scope>
</reference>
<name>A0AA86R4Q1_9EUKA</name>
<dbReference type="AlphaFoldDB" id="A0AA86R4Q1"/>
<evidence type="ECO:0000256" key="1">
    <source>
        <dbReference type="SAM" id="Phobius"/>
    </source>
</evidence>
<accession>A0AA86R4Q1</accession>
<dbReference type="EMBL" id="CATOUU010000994">
    <property type="protein sequence ID" value="CAI9965824.1"/>
    <property type="molecule type" value="Genomic_DNA"/>
</dbReference>
<keyword evidence="1" id="KW-1133">Transmembrane helix</keyword>
<protein>
    <submittedName>
        <fullName evidence="3">Hypothetical_protein</fullName>
    </submittedName>
</protein>